<dbReference type="InterPro" id="IPR029068">
    <property type="entry name" value="Glyas_Bleomycin-R_OHBP_Dase"/>
</dbReference>
<dbReference type="CDD" id="cd07246">
    <property type="entry name" value="VOC_like"/>
    <property type="match status" value="1"/>
</dbReference>
<organism evidence="3 4">
    <name type="scientific">Enterococcus faecium</name>
    <name type="common">Streptococcus faecium</name>
    <dbReference type="NCBI Taxonomy" id="1352"/>
    <lineage>
        <taxon>Bacteria</taxon>
        <taxon>Bacillati</taxon>
        <taxon>Bacillota</taxon>
        <taxon>Bacilli</taxon>
        <taxon>Lactobacillales</taxon>
        <taxon>Enterococcaceae</taxon>
        <taxon>Enterococcus</taxon>
    </lineage>
</organism>
<evidence type="ECO:0000259" key="1">
    <source>
        <dbReference type="Pfam" id="PF00903"/>
    </source>
</evidence>
<dbReference type="Proteomes" id="UP000194885">
    <property type="component" value="Unassembled WGS sequence"/>
</dbReference>
<dbReference type="EMBL" id="NGKW01000002">
    <property type="protein sequence ID" value="OTN94910.1"/>
    <property type="molecule type" value="Genomic_DNA"/>
</dbReference>
<proteinExistence type="predicted"/>
<evidence type="ECO:0000313" key="2">
    <source>
        <dbReference type="EMBL" id="AYM72989.1"/>
    </source>
</evidence>
<dbReference type="Gene3D" id="3.10.180.10">
    <property type="entry name" value="2,3-Dihydroxybiphenyl 1,2-Dioxygenase, domain 1"/>
    <property type="match status" value="1"/>
</dbReference>
<reference evidence="2 5" key="2">
    <citation type="submission" date="2018-10" db="EMBL/GenBank/DDBJ databases">
        <title>Escaping from acidified nitrite in gastric host defense: Transcriptomic basis for resistance to free nitrous acid in Enterococcus faecalis.</title>
        <authorList>
            <person name="Yu Z."/>
            <person name="Shi D."/>
            <person name="Liu W."/>
            <person name="Meng F."/>
        </authorList>
    </citation>
    <scope>NUCLEOTIDE SEQUENCE [LARGE SCALE GENOMIC DNA]</scope>
    <source>
        <strain evidence="2 5">JE1</strain>
    </source>
</reference>
<evidence type="ECO:0000313" key="4">
    <source>
        <dbReference type="Proteomes" id="UP000194885"/>
    </source>
</evidence>
<name>A0A242BIB3_ENTFC</name>
<protein>
    <submittedName>
        <fullName evidence="3">MerR family transcriptional regulator</fullName>
    </submittedName>
    <submittedName>
        <fullName evidence="2">VOC family protein</fullName>
    </submittedName>
</protein>
<reference evidence="3 4" key="1">
    <citation type="submission" date="2017-05" db="EMBL/GenBank/DDBJ databases">
        <title>The Genome Sequence of Enterococcus faecium 7H8_DIV0219.</title>
        <authorList>
            <consortium name="The Broad Institute Genomics Platform"/>
            <consortium name="The Broad Institute Genomic Center for Infectious Diseases"/>
            <person name="Earl A."/>
            <person name="Manson A."/>
            <person name="Schwartman J."/>
            <person name="Gilmore M."/>
            <person name="Abouelleil A."/>
            <person name="Cao P."/>
            <person name="Chapman S."/>
            <person name="Cusick C."/>
            <person name="Shea T."/>
            <person name="Young S."/>
            <person name="Neafsey D."/>
            <person name="Nusbaum C."/>
            <person name="Birren B."/>
        </authorList>
    </citation>
    <scope>NUCLEOTIDE SEQUENCE [LARGE SCALE GENOMIC DNA]</scope>
    <source>
        <strain evidence="3 4">7H8_DIV0219</strain>
    </source>
</reference>
<dbReference type="InterPro" id="IPR004360">
    <property type="entry name" value="Glyas_Fos-R_dOase_dom"/>
</dbReference>
<evidence type="ECO:0000313" key="5">
    <source>
        <dbReference type="Proteomes" id="UP000275747"/>
    </source>
</evidence>
<evidence type="ECO:0000313" key="3">
    <source>
        <dbReference type="EMBL" id="OTN94910.1"/>
    </source>
</evidence>
<dbReference type="RefSeq" id="WP_038398940.1">
    <property type="nucleotide sequence ID" value="NZ_CABGQB010000001.1"/>
</dbReference>
<sequence>MHKGTEIDFVVNDSLKALKLYRTIFDEIELIEATEYPRGNNEVIFSLYGTRFHMLDENPPLGLTAPTAEHPNTIWFNIIVSDIKDTHNKALRNGCVEIQEMTEMMDFGVTNSMFRDPFGYLWMLHQVHREVSFEERKQLFEKYM</sequence>
<feature type="domain" description="Glyoxalase/fosfomycin resistance/dioxygenase" evidence="1">
    <location>
        <begin position="8"/>
        <end position="124"/>
    </location>
</feature>
<gene>
    <name evidence="3" type="ORF">A5810_001156</name>
    <name evidence="2" type="ORF">D9Z05_06840</name>
</gene>
<dbReference type="EMBL" id="CP033041">
    <property type="protein sequence ID" value="AYM72989.1"/>
    <property type="molecule type" value="Genomic_DNA"/>
</dbReference>
<dbReference type="Proteomes" id="UP000275747">
    <property type="component" value="Chromosome"/>
</dbReference>
<dbReference type="SUPFAM" id="SSF54593">
    <property type="entry name" value="Glyoxalase/Bleomycin resistance protein/Dihydroxybiphenyl dioxygenase"/>
    <property type="match status" value="1"/>
</dbReference>
<accession>A0A242BIB3</accession>
<dbReference type="AlphaFoldDB" id="A0A242BIB3"/>
<dbReference type="Pfam" id="PF00903">
    <property type="entry name" value="Glyoxalase"/>
    <property type="match status" value="1"/>
</dbReference>